<sequence length="194" mass="21036">MPVLEDGLAWLPSSFPQGFSLLFARDVEPRTLLELMGCEEGSFEVMDRDDAEEFQQEDPEERSMLRAGSVGPWAFAVQSWGAHILESDALQNVSAVAETVAMVRTETVPWFAYAKDGQTLCSFDPGLPDLRDGADRDVLLSHMVESGFRVEGRDSGVSPVDAMLGLAERAFGLGLSRELVVDGELLAGVAEATP</sequence>
<dbReference type="Proteomes" id="UP000613974">
    <property type="component" value="Unassembled WGS sequence"/>
</dbReference>
<evidence type="ECO:0000313" key="1">
    <source>
        <dbReference type="EMBL" id="GHI74068.1"/>
    </source>
</evidence>
<reference evidence="2" key="1">
    <citation type="submission" date="2023-07" db="EMBL/GenBank/DDBJ databases">
        <title>Whole genome shotgun sequence of Streptomyces nojiriensis NBRC 13794.</title>
        <authorList>
            <person name="Komaki H."/>
            <person name="Tamura T."/>
        </authorList>
    </citation>
    <scope>NUCLEOTIDE SEQUENCE [LARGE SCALE GENOMIC DNA]</scope>
    <source>
        <strain evidence="2">NBRC 13794</strain>
    </source>
</reference>
<gene>
    <name evidence="1" type="ORF">Snoj_79860</name>
</gene>
<proteinExistence type="predicted"/>
<dbReference type="EMBL" id="BNEC01000005">
    <property type="protein sequence ID" value="GHI74068.1"/>
    <property type="molecule type" value="Genomic_DNA"/>
</dbReference>
<evidence type="ECO:0000313" key="2">
    <source>
        <dbReference type="Proteomes" id="UP000613974"/>
    </source>
</evidence>
<name>A0ABQ3T126_9ACTN</name>
<accession>A0ABQ3T126</accession>
<dbReference type="InterPro" id="IPR045592">
    <property type="entry name" value="DUF6461"/>
</dbReference>
<protein>
    <submittedName>
        <fullName evidence="1">Uncharacterized protein</fullName>
    </submittedName>
</protein>
<comment type="caution">
    <text evidence="1">The sequence shown here is derived from an EMBL/GenBank/DDBJ whole genome shotgun (WGS) entry which is preliminary data.</text>
</comment>
<keyword evidence="2" id="KW-1185">Reference proteome</keyword>
<dbReference type="GeneID" id="95592284"/>
<dbReference type="RefSeq" id="WP_189732892.1">
    <property type="nucleotide sequence ID" value="NZ_BMRL01000001.1"/>
</dbReference>
<organism evidence="1 2">
    <name type="scientific">Streptomyces nojiriensis</name>
    <dbReference type="NCBI Taxonomy" id="66374"/>
    <lineage>
        <taxon>Bacteria</taxon>
        <taxon>Bacillati</taxon>
        <taxon>Actinomycetota</taxon>
        <taxon>Actinomycetes</taxon>
        <taxon>Kitasatosporales</taxon>
        <taxon>Streptomycetaceae</taxon>
        <taxon>Streptomyces</taxon>
    </lineage>
</organism>
<dbReference type="Pfam" id="PF20062">
    <property type="entry name" value="DUF6461"/>
    <property type="match status" value="1"/>
</dbReference>